<protein>
    <submittedName>
        <fullName evidence="6">LysR family transcriptional regulator</fullName>
    </submittedName>
</protein>
<reference evidence="6" key="1">
    <citation type="submission" date="2021-04" db="EMBL/GenBank/DDBJ databases">
        <authorList>
            <person name="Hartkoorn R.C."/>
            <person name="Beaudoing E."/>
            <person name="Hot D."/>
        </authorList>
    </citation>
    <scope>NUCLEOTIDE SEQUENCE</scope>
    <source>
        <strain evidence="6">NRRL B-16292</strain>
    </source>
</reference>
<evidence type="ECO:0000313" key="6">
    <source>
        <dbReference type="EMBL" id="UWP80395.1"/>
    </source>
</evidence>
<evidence type="ECO:0000256" key="3">
    <source>
        <dbReference type="ARBA" id="ARBA00023125"/>
    </source>
</evidence>
<dbReference type="Gene3D" id="3.40.190.10">
    <property type="entry name" value="Periplasmic binding protein-like II"/>
    <property type="match status" value="2"/>
</dbReference>
<name>A0ABY5VS64_9ACTN</name>
<evidence type="ECO:0000259" key="5">
    <source>
        <dbReference type="PROSITE" id="PS50931"/>
    </source>
</evidence>
<dbReference type="InterPro" id="IPR000847">
    <property type="entry name" value="LysR_HTH_N"/>
</dbReference>
<dbReference type="PANTHER" id="PTHR30126">
    <property type="entry name" value="HTH-TYPE TRANSCRIPTIONAL REGULATOR"/>
    <property type="match status" value="1"/>
</dbReference>
<dbReference type="Pfam" id="PF03466">
    <property type="entry name" value="LysR_substrate"/>
    <property type="match status" value="1"/>
</dbReference>
<dbReference type="Proteomes" id="UP001059617">
    <property type="component" value="Chromosome"/>
</dbReference>
<dbReference type="InterPro" id="IPR036388">
    <property type="entry name" value="WH-like_DNA-bd_sf"/>
</dbReference>
<proteinExistence type="inferred from homology"/>
<dbReference type="SUPFAM" id="SSF46785">
    <property type="entry name" value="Winged helix' DNA-binding domain"/>
    <property type="match status" value="1"/>
</dbReference>
<dbReference type="Pfam" id="PF00126">
    <property type="entry name" value="HTH_1"/>
    <property type="match status" value="1"/>
</dbReference>
<evidence type="ECO:0000256" key="4">
    <source>
        <dbReference type="ARBA" id="ARBA00023163"/>
    </source>
</evidence>
<dbReference type="InterPro" id="IPR005119">
    <property type="entry name" value="LysR_subst-bd"/>
</dbReference>
<keyword evidence="3" id="KW-0238">DNA-binding</keyword>
<dbReference type="Gene3D" id="1.10.10.10">
    <property type="entry name" value="Winged helix-like DNA-binding domain superfamily/Winged helix DNA-binding domain"/>
    <property type="match status" value="1"/>
</dbReference>
<evidence type="ECO:0000256" key="1">
    <source>
        <dbReference type="ARBA" id="ARBA00009437"/>
    </source>
</evidence>
<dbReference type="InterPro" id="IPR036390">
    <property type="entry name" value="WH_DNA-bd_sf"/>
</dbReference>
<evidence type="ECO:0000256" key="2">
    <source>
        <dbReference type="ARBA" id="ARBA00023015"/>
    </source>
</evidence>
<organism evidence="6 7">
    <name type="scientific">Dactylosporangium fulvum</name>
    <dbReference type="NCBI Taxonomy" id="53359"/>
    <lineage>
        <taxon>Bacteria</taxon>
        <taxon>Bacillati</taxon>
        <taxon>Actinomycetota</taxon>
        <taxon>Actinomycetes</taxon>
        <taxon>Micromonosporales</taxon>
        <taxon>Micromonosporaceae</taxon>
        <taxon>Dactylosporangium</taxon>
    </lineage>
</organism>
<keyword evidence="2" id="KW-0805">Transcription regulation</keyword>
<feature type="domain" description="HTH lysR-type" evidence="5">
    <location>
        <begin position="7"/>
        <end position="64"/>
    </location>
</feature>
<keyword evidence="7" id="KW-1185">Reference proteome</keyword>
<keyword evidence="4" id="KW-0804">Transcription</keyword>
<reference evidence="6" key="2">
    <citation type="submission" date="2022-09" db="EMBL/GenBank/DDBJ databases">
        <title>Biosynthetic gene clusters of Dactylosporangioum fulvum.</title>
        <authorList>
            <person name="Caradec T."/>
        </authorList>
    </citation>
    <scope>NUCLEOTIDE SEQUENCE</scope>
    <source>
        <strain evidence="6">NRRL B-16292</strain>
    </source>
</reference>
<gene>
    <name evidence="6" type="ORF">Dfulv_35270</name>
</gene>
<comment type="similarity">
    <text evidence="1">Belongs to the LysR transcriptional regulatory family.</text>
</comment>
<dbReference type="PROSITE" id="PS50931">
    <property type="entry name" value="HTH_LYSR"/>
    <property type="match status" value="1"/>
</dbReference>
<evidence type="ECO:0000313" key="7">
    <source>
        <dbReference type="Proteomes" id="UP001059617"/>
    </source>
</evidence>
<accession>A0ABY5VS64</accession>
<dbReference type="EMBL" id="CP073720">
    <property type="protein sequence ID" value="UWP80395.1"/>
    <property type="molecule type" value="Genomic_DNA"/>
</dbReference>
<dbReference type="PANTHER" id="PTHR30126:SF39">
    <property type="entry name" value="HTH-TYPE TRANSCRIPTIONAL REGULATOR CYSL"/>
    <property type="match status" value="1"/>
</dbReference>
<dbReference type="RefSeq" id="WP_259858155.1">
    <property type="nucleotide sequence ID" value="NZ_BAAAST010000009.1"/>
</dbReference>
<dbReference type="SUPFAM" id="SSF53850">
    <property type="entry name" value="Periplasmic binding protein-like II"/>
    <property type="match status" value="1"/>
</dbReference>
<sequence>MSATRWPDLASLELLLLVAEQGSLGKAARLQAITQASASRRLDTLERELGVPLLYRSTSGSRLTPQGQVVVDWARAALAASNDLLVGVRALRQQRNASLQVAASMTVAEYLMPAWLLSLRRTMPSIEVDLRVVNSRRVGDLVREGDIDVGFIESPSVPQGLAAKRVAHDRLAVVVGPQHPWARRREPLNVADLAATPLVVREPGSGTRNALERALAGRGAIAAPVLELSSNAAVKVAVEAGVAPAVLSALAVAAELREGRLFEVPLGDLDLRRPLRAVWRRKPRLPDPAAGLVRLAMTLRP</sequence>